<dbReference type="InterPro" id="IPR018060">
    <property type="entry name" value="HTH_AraC"/>
</dbReference>
<proteinExistence type="predicted"/>
<evidence type="ECO:0000313" key="7">
    <source>
        <dbReference type="EMBL" id="PBK04573.1"/>
    </source>
</evidence>
<keyword evidence="3" id="KW-0238">DNA-binding</keyword>
<comment type="function">
    <text evidence="5">Regulatory protein of the TOL plasmid xyl operons. XylS activates the xylXYZLTEGFJQKIH operon required for the degradation of toluene, m-xylene and p-xylene.</text>
</comment>
<evidence type="ECO:0000256" key="1">
    <source>
        <dbReference type="ARBA" id="ARBA00004496"/>
    </source>
</evidence>
<dbReference type="InterPro" id="IPR018062">
    <property type="entry name" value="HTH_AraC-typ_CS"/>
</dbReference>
<dbReference type="GO" id="GO:0043565">
    <property type="term" value="F:sequence-specific DNA binding"/>
    <property type="evidence" value="ECO:0007669"/>
    <property type="project" value="InterPro"/>
</dbReference>
<name>A0A2A3MIF5_9PSED</name>
<dbReference type="SMART" id="SM00342">
    <property type="entry name" value="HTH_ARAC"/>
    <property type="match status" value="1"/>
</dbReference>
<protein>
    <submittedName>
        <fullName evidence="7">AraC family transcriptional regulator</fullName>
    </submittedName>
</protein>
<evidence type="ECO:0000256" key="2">
    <source>
        <dbReference type="ARBA" id="ARBA00023015"/>
    </source>
</evidence>
<keyword evidence="8" id="KW-1185">Reference proteome</keyword>
<evidence type="ECO:0000259" key="6">
    <source>
        <dbReference type="PROSITE" id="PS01124"/>
    </source>
</evidence>
<dbReference type="SUPFAM" id="SSF46689">
    <property type="entry name" value="Homeodomain-like"/>
    <property type="match status" value="1"/>
</dbReference>
<dbReference type="Proteomes" id="UP000242313">
    <property type="component" value="Unassembled WGS sequence"/>
</dbReference>
<dbReference type="Gene3D" id="1.10.10.60">
    <property type="entry name" value="Homeodomain-like"/>
    <property type="match status" value="1"/>
</dbReference>
<dbReference type="InterPro" id="IPR050204">
    <property type="entry name" value="AraC_XylS_family_regulators"/>
</dbReference>
<dbReference type="AlphaFoldDB" id="A0A2A3MIF5"/>
<dbReference type="GO" id="GO:0009893">
    <property type="term" value="P:positive regulation of metabolic process"/>
    <property type="evidence" value="ECO:0007669"/>
    <property type="project" value="UniProtKB-ARBA"/>
</dbReference>
<dbReference type="PANTHER" id="PTHR46796">
    <property type="entry name" value="HTH-TYPE TRANSCRIPTIONAL ACTIVATOR RHAS-RELATED"/>
    <property type="match status" value="1"/>
</dbReference>
<dbReference type="RefSeq" id="WP_096004377.1">
    <property type="nucleotide sequence ID" value="NZ_NTMR01000010.1"/>
</dbReference>
<dbReference type="InterPro" id="IPR009057">
    <property type="entry name" value="Homeodomain-like_sf"/>
</dbReference>
<dbReference type="PROSITE" id="PS00041">
    <property type="entry name" value="HTH_ARAC_FAMILY_1"/>
    <property type="match status" value="1"/>
</dbReference>
<gene>
    <name evidence="7" type="ORF">CNQ84_08070</name>
</gene>
<sequence length="255" mass="28614">MQHQNHLYVWDDRFLYITAGMASDLTQRHTVTLLIALDAAGFALGDASGRRQRYQAALVARQTSRSLETPDSGLLSLNYDPQSYEFHALSHFLGKQPVKPVILQPGSLQEDELRRIGQGTCSRDLLFRLTTRMPRAISGYQPINLNMDIRALHIAQKIKRELPLTSTVAELADEVGLSADRLSHLFYEKLGLSIKSYILWARMRRAVELIAQGESLSAVAYDVGFADSAHLTRTIKQFFGLTPSYVAKSVQVHML</sequence>
<evidence type="ECO:0000256" key="3">
    <source>
        <dbReference type="ARBA" id="ARBA00023125"/>
    </source>
</evidence>
<keyword evidence="2" id="KW-0805">Transcription regulation</keyword>
<keyword evidence="4" id="KW-0804">Transcription</keyword>
<reference evidence="7 8" key="1">
    <citation type="submission" date="2017-09" db="EMBL/GenBank/DDBJ databases">
        <title>Pseudomonas abyssi sp. nov. isolated from Abyssopelagic Water.</title>
        <authorList>
            <person name="Wei Y."/>
        </authorList>
    </citation>
    <scope>NUCLEOTIDE SEQUENCE [LARGE SCALE GENOMIC DNA]</scope>
    <source>
        <strain evidence="7 8">MT5</strain>
    </source>
</reference>
<comment type="caution">
    <text evidence="7">The sequence shown here is derived from an EMBL/GenBank/DDBJ whole genome shotgun (WGS) entry which is preliminary data.</text>
</comment>
<evidence type="ECO:0000256" key="4">
    <source>
        <dbReference type="ARBA" id="ARBA00023163"/>
    </source>
</evidence>
<organism evidence="7 8">
    <name type="scientific">Pseudomonas abyssi</name>
    <dbReference type="NCBI Taxonomy" id="170540"/>
    <lineage>
        <taxon>Bacteria</taxon>
        <taxon>Pseudomonadati</taxon>
        <taxon>Pseudomonadota</taxon>
        <taxon>Gammaproteobacteria</taxon>
        <taxon>Pseudomonadales</taxon>
        <taxon>Pseudomonadaceae</taxon>
        <taxon>Pseudomonas</taxon>
    </lineage>
</organism>
<dbReference type="GO" id="GO:0005737">
    <property type="term" value="C:cytoplasm"/>
    <property type="evidence" value="ECO:0007669"/>
    <property type="project" value="UniProtKB-SubCell"/>
</dbReference>
<dbReference type="PROSITE" id="PS01124">
    <property type="entry name" value="HTH_ARAC_FAMILY_2"/>
    <property type="match status" value="1"/>
</dbReference>
<evidence type="ECO:0000256" key="5">
    <source>
        <dbReference type="ARBA" id="ARBA00037345"/>
    </source>
</evidence>
<dbReference type="EMBL" id="NTMR01000010">
    <property type="protein sequence ID" value="PBK04573.1"/>
    <property type="molecule type" value="Genomic_DNA"/>
</dbReference>
<comment type="subcellular location">
    <subcellularLocation>
        <location evidence="1">Cytoplasm</location>
    </subcellularLocation>
</comment>
<accession>A0A2A3MIF5</accession>
<dbReference type="GO" id="GO:0003700">
    <property type="term" value="F:DNA-binding transcription factor activity"/>
    <property type="evidence" value="ECO:0007669"/>
    <property type="project" value="InterPro"/>
</dbReference>
<evidence type="ECO:0000313" key="8">
    <source>
        <dbReference type="Proteomes" id="UP000242313"/>
    </source>
</evidence>
<feature type="domain" description="HTH araC/xylS-type" evidence="6">
    <location>
        <begin position="152"/>
        <end position="249"/>
    </location>
</feature>
<dbReference type="Pfam" id="PF12833">
    <property type="entry name" value="HTH_18"/>
    <property type="match status" value="1"/>
</dbReference>